<feature type="region of interest" description="Disordered" evidence="1">
    <location>
        <begin position="1"/>
        <end position="58"/>
    </location>
</feature>
<name>A0A6J5XEN1_PRUAR</name>
<reference evidence="3 4" key="2">
    <citation type="submission" date="2020-05" db="EMBL/GenBank/DDBJ databases">
        <authorList>
            <person name="Campoy J."/>
            <person name="Schneeberger K."/>
            <person name="Spophaly S."/>
        </authorList>
    </citation>
    <scope>NUCLEOTIDE SEQUENCE [LARGE SCALE GENOMIC DNA]</scope>
    <source>
        <strain evidence="3">PruArmRojPasFocal</strain>
    </source>
</reference>
<proteinExistence type="predicted"/>
<feature type="compositionally biased region" description="Low complexity" evidence="1">
    <location>
        <begin position="1"/>
        <end position="20"/>
    </location>
</feature>
<dbReference type="AlphaFoldDB" id="A0A6J5XEN1"/>
<keyword evidence="5" id="KW-1185">Reference proteome</keyword>
<organism evidence="3 5">
    <name type="scientific">Prunus armeniaca</name>
    <name type="common">Apricot</name>
    <name type="synonym">Armeniaca vulgaris</name>
    <dbReference type="NCBI Taxonomy" id="36596"/>
    <lineage>
        <taxon>Eukaryota</taxon>
        <taxon>Viridiplantae</taxon>
        <taxon>Streptophyta</taxon>
        <taxon>Embryophyta</taxon>
        <taxon>Tracheophyta</taxon>
        <taxon>Spermatophyta</taxon>
        <taxon>Magnoliopsida</taxon>
        <taxon>eudicotyledons</taxon>
        <taxon>Gunneridae</taxon>
        <taxon>Pentapetalae</taxon>
        <taxon>rosids</taxon>
        <taxon>fabids</taxon>
        <taxon>Rosales</taxon>
        <taxon>Rosaceae</taxon>
        <taxon>Amygdaloideae</taxon>
        <taxon>Amygdaleae</taxon>
        <taxon>Prunus</taxon>
    </lineage>
</organism>
<reference evidence="5" key="1">
    <citation type="journal article" date="2020" name="Genome Biol.">
        <title>Gamete binning: chromosome-level and haplotype-resolved genome assembly enabled by high-throughput single-cell sequencing of gamete genomes.</title>
        <authorList>
            <person name="Campoy J.A."/>
            <person name="Sun H."/>
            <person name="Goel M."/>
            <person name="Jiao W.-B."/>
            <person name="Folz-Donahue K."/>
            <person name="Wang N."/>
            <person name="Rubio M."/>
            <person name="Liu C."/>
            <person name="Kukat C."/>
            <person name="Ruiz D."/>
            <person name="Huettel B."/>
            <person name="Schneeberger K."/>
        </authorList>
    </citation>
    <scope>NUCLEOTIDE SEQUENCE [LARGE SCALE GENOMIC DNA]</scope>
    <source>
        <strain evidence="5">cv. Rojo Pasion</strain>
    </source>
</reference>
<evidence type="ECO:0000313" key="4">
    <source>
        <dbReference type="Proteomes" id="UP000507222"/>
    </source>
</evidence>
<evidence type="ECO:0000313" key="2">
    <source>
        <dbReference type="EMBL" id="CAB4280083.1"/>
    </source>
</evidence>
<protein>
    <submittedName>
        <fullName evidence="3">Uncharacterized protein</fullName>
    </submittedName>
</protein>
<dbReference type="EMBL" id="CAEKDK010000005">
    <property type="protein sequence ID" value="CAB4280083.1"/>
    <property type="molecule type" value="Genomic_DNA"/>
</dbReference>
<sequence length="58" mass="5581">MSFRQAGPPLAASATPSSLSVGPAPSLGTPPMLSCSGDPCTLSNSTTATATATPHPPS</sequence>
<evidence type="ECO:0000313" key="3">
    <source>
        <dbReference type="EMBL" id="CAB4310502.1"/>
    </source>
</evidence>
<gene>
    <name evidence="2" type="ORF">CURHAP_LOCUS32830</name>
    <name evidence="3" type="ORF">ORAREDHAP_LOCUS32408</name>
</gene>
<feature type="compositionally biased region" description="Low complexity" evidence="1">
    <location>
        <begin position="46"/>
        <end position="58"/>
    </location>
</feature>
<evidence type="ECO:0000313" key="5">
    <source>
        <dbReference type="Proteomes" id="UP000507245"/>
    </source>
</evidence>
<evidence type="ECO:0000256" key="1">
    <source>
        <dbReference type="SAM" id="MobiDB-lite"/>
    </source>
</evidence>
<dbReference type="Proteomes" id="UP000507245">
    <property type="component" value="Unassembled WGS sequence"/>
</dbReference>
<accession>A0A6J5XEN1</accession>
<dbReference type="EMBL" id="CAEKKB010000005">
    <property type="protein sequence ID" value="CAB4310502.1"/>
    <property type="molecule type" value="Genomic_DNA"/>
</dbReference>
<dbReference type="Proteomes" id="UP000507222">
    <property type="component" value="Unassembled WGS sequence"/>
</dbReference>